<dbReference type="GeneID" id="106464877"/>
<gene>
    <name evidence="3" type="primary">LOC106464877</name>
</gene>
<dbReference type="RefSeq" id="XP_013780494.1">
    <property type="nucleotide sequence ID" value="XM_013925040.1"/>
</dbReference>
<accession>A0ABM1BER0</accession>
<keyword evidence="1" id="KW-0732">Signal</keyword>
<feature type="signal peptide" evidence="1">
    <location>
        <begin position="1"/>
        <end position="20"/>
    </location>
</feature>
<name>A0ABM1BER0_LIMPO</name>
<dbReference type="PANTHER" id="PTHR33964:SF1">
    <property type="entry name" value="RE45066P"/>
    <property type="match status" value="1"/>
</dbReference>
<dbReference type="Proteomes" id="UP000694941">
    <property type="component" value="Unplaced"/>
</dbReference>
<dbReference type="PANTHER" id="PTHR33964">
    <property type="entry name" value="RE45066P-RELATED"/>
    <property type="match status" value="1"/>
</dbReference>
<evidence type="ECO:0000313" key="2">
    <source>
        <dbReference type="Proteomes" id="UP000694941"/>
    </source>
</evidence>
<reference evidence="3" key="1">
    <citation type="submission" date="2025-08" db="UniProtKB">
        <authorList>
            <consortium name="RefSeq"/>
        </authorList>
    </citation>
    <scope>IDENTIFICATION</scope>
    <source>
        <tissue evidence="3">Muscle</tissue>
    </source>
</reference>
<organism evidence="2 3">
    <name type="scientific">Limulus polyphemus</name>
    <name type="common">Atlantic horseshoe crab</name>
    <dbReference type="NCBI Taxonomy" id="6850"/>
    <lineage>
        <taxon>Eukaryota</taxon>
        <taxon>Metazoa</taxon>
        <taxon>Ecdysozoa</taxon>
        <taxon>Arthropoda</taxon>
        <taxon>Chelicerata</taxon>
        <taxon>Merostomata</taxon>
        <taxon>Xiphosura</taxon>
        <taxon>Limulidae</taxon>
        <taxon>Limulus</taxon>
    </lineage>
</organism>
<protein>
    <submittedName>
        <fullName evidence="3">Uncharacterized protein LOC106464877</fullName>
    </submittedName>
</protein>
<evidence type="ECO:0000256" key="1">
    <source>
        <dbReference type="SAM" id="SignalP"/>
    </source>
</evidence>
<feature type="chain" id="PRO_5046493142" evidence="1">
    <location>
        <begin position="21"/>
        <end position="230"/>
    </location>
</feature>
<sequence>METSYIVCLVLAFGFYQVYSQNCHLREIDVCAAGLLQSIQTQEFPQTEEDLNRECSQIQEAGNCLSNYTKTCMTLVQREIFGFFGEGPENLINEYCKSGTSVREQYLKNAACLNGAFDENQNCFQDLQAALEVVAGTQFGNRITIACCTYRRFEGCFRDNLESKCGKEAVDFIQELLRMAVSRLPDIICTGFDPKSNECTSVLPASGTKPEGEQSNLALSRLLSTYFTSS</sequence>
<proteinExistence type="predicted"/>
<keyword evidence="2" id="KW-1185">Reference proteome</keyword>
<evidence type="ECO:0000313" key="3">
    <source>
        <dbReference type="RefSeq" id="XP_013780494.1"/>
    </source>
</evidence>